<keyword evidence="2" id="KW-1185">Reference proteome</keyword>
<sequence length="284" mass="32761">MHPCTQCGENIFQPRVTPDFNSLHGRPRSEIGPASIQPDEVSSILKNVELDLQDYEAEMAWLEARALLLISQKERLSQYATRVKAFLSPIRRLPDELLREIFDLSCHMNRFSVHRFRVSSVFDFRTAPAMAISSVCSRWRKSALAMPSIWSRIALDWFMDMDDRNSWREDGFWDENIFPLYTSLARSLSCPLTIQLHVAADTNVNPACPHPIIARLAQHIQRFNKIIFINSSNSTLSDMFLDTASPHFPLLEDLHLHHYFFCRKSSEFEESDFLQLDGGISRVS</sequence>
<dbReference type="Proteomes" id="UP000518752">
    <property type="component" value="Unassembled WGS sequence"/>
</dbReference>
<proteinExistence type="predicted"/>
<accession>A0A8H5ME18</accession>
<evidence type="ECO:0008006" key="3">
    <source>
        <dbReference type="Google" id="ProtNLM"/>
    </source>
</evidence>
<dbReference type="OrthoDB" id="3266451at2759"/>
<dbReference type="Gene3D" id="1.20.1280.50">
    <property type="match status" value="1"/>
</dbReference>
<dbReference type="AlphaFoldDB" id="A0A8H5ME18"/>
<dbReference type="EMBL" id="JAACJN010000015">
    <property type="protein sequence ID" value="KAF5390459.1"/>
    <property type="molecule type" value="Genomic_DNA"/>
</dbReference>
<organism evidence="1 2">
    <name type="scientific">Collybiopsis confluens</name>
    <dbReference type="NCBI Taxonomy" id="2823264"/>
    <lineage>
        <taxon>Eukaryota</taxon>
        <taxon>Fungi</taxon>
        <taxon>Dikarya</taxon>
        <taxon>Basidiomycota</taxon>
        <taxon>Agaricomycotina</taxon>
        <taxon>Agaricomycetes</taxon>
        <taxon>Agaricomycetidae</taxon>
        <taxon>Agaricales</taxon>
        <taxon>Marasmiineae</taxon>
        <taxon>Omphalotaceae</taxon>
        <taxon>Collybiopsis</taxon>
    </lineage>
</organism>
<evidence type="ECO:0000313" key="2">
    <source>
        <dbReference type="Proteomes" id="UP000518752"/>
    </source>
</evidence>
<evidence type="ECO:0000313" key="1">
    <source>
        <dbReference type="EMBL" id="KAF5390459.1"/>
    </source>
</evidence>
<reference evidence="1 2" key="1">
    <citation type="journal article" date="2020" name="ISME J.">
        <title>Uncovering the hidden diversity of litter-decomposition mechanisms in mushroom-forming fungi.</title>
        <authorList>
            <person name="Floudas D."/>
            <person name="Bentzer J."/>
            <person name="Ahren D."/>
            <person name="Johansson T."/>
            <person name="Persson P."/>
            <person name="Tunlid A."/>
        </authorList>
    </citation>
    <scope>NUCLEOTIDE SEQUENCE [LARGE SCALE GENOMIC DNA]</scope>
    <source>
        <strain evidence="1 2">CBS 406.79</strain>
    </source>
</reference>
<comment type="caution">
    <text evidence="1">The sequence shown here is derived from an EMBL/GenBank/DDBJ whole genome shotgun (WGS) entry which is preliminary data.</text>
</comment>
<gene>
    <name evidence="1" type="ORF">D9757_005231</name>
</gene>
<name>A0A8H5ME18_9AGAR</name>
<protein>
    <recommendedName>
        <fullName evidence="3">F-box domain-containing protein</fullName>
    </recommendedName>
</protein>